<keyword evidence="3" id="KW-0408">Iron</keyword>
<dbReference type="PANTHER" id="PTHR43498:SF1">
    <property type="entry name" value="COB--COM HETERODISULFIDE REDUCTASE IRON-SULFUR SUBUNIT A"/>
    <property type="match status" value="1"/>
</dbReference>
<keyword evidence="2" id="KW-0560">Oxidoreductase</keyword>
<dbReference type="InterPro" id="IPR039650">
    <property type="entry name" value="HdrA-like"/>
</dbReference>
<evidence type="ECO:0000313" key="5">
    <source>
        <dbReference type="EMBL" id="NHN32857.1"/>
    </source>
</evidence>
<dbReference type="Pfam" id="PF12831">
    <property type="entry name" value="FAD_oxidored"/>
    <property type="match status" value="1"/>
</dbReference>
<organism evidence="5 6">
    <name type="scientific">Paenibacillus agricola</name>
    <dbReference type="NCBI Taxonomy" id="2716264"/>
    <lineage>
        <taxon>Bacteria</taxon>
        <taxon>Bacillati</taxon>
        <taxon>Bacillota</taxon>
        <taxon>Bacilli</taxon>
        <taxon>Bacillales</taxon>
        <taxon>Paenibacillaceae</taxon>
        <taxon>Paenibacillus</taxon>
    </lineage>
</organism>
<sequence>MNGRKEIYDAVELLREVPDWEEVRLVSTSSHIGIREGRRVTGLYKLSAEDLRHGQKFEDGICLVRFGVDVHALESQDKIGYSNKDVVSKPYQIPYRSLVALDIDNLGLAGRNVSGDFWAHASYRVTGNSVPMGEAIGFAAATAAKLGCRLDEVSGSTVSEYMSDRGYEL</sequence>
<keyword evidence="6" id="KW-1185">Reference proteome</keyword>
<dbReference type="Proteomes" id="UP001165962">
    <property type="component" value="Unassembled WGS sequence"/>
</dbReference>
<keyword evidence="4" id="KW-0411">Iron-sulfur</keyword>
<evidence type="ECO:0000313" key="6">
    <source>
        <dbReference type="Proteomes" id="UP001165962"/>
    </source>
</evidence>
<evidence type="ECO:0000256" key="1">
    <source>
        <dbReference type="ARBA" id="ARBA00022723"/>
    </source>
</evidence>
<evidence type="ECO:0000256" key="4">
    <source>
        <dbReference type="ARBA" id="ARBA00023014"/>
    </source>
</evidence>
<reference evidence="5" key="1">
    <citation type="submission" date="2020-03" db="EMBL/GenBank/DDBJ databases">
        <title>Draft sequencing of Paenibacilllus sp. S3N08.</title>
        <authorList>
            <person name="Kim D.-U."/>
        </authorList>
    </citation>
    <scope>NUCLEOTIDE SEQUENCE</scope>
    <source>
        <strain evidence="5">S3N08</strain>
    </source>
</reference>
<dbReference type="EMBL" id="JAAOIW010000009">
    <property type="protein sequence ID" value="NHN32857.1"/>
    <property type="molecule type" value="Genomic_DNA"/>
</dbReference>
<keyword evidence="1" id="KW-0479">Metal-binding</keyword>
<comment type="caution">
    <text evidence="5">The sequence shown here is derived from an EMBL/GenBank/DDBJ whole genome shotgun (WGS) entry which is preliminary data.</text>
</comment>
<protein>
    <submittedName>
        <fullName evidence="5">FAD-dependent oxidoreductase</fullName>
    </submittedName>
</protein>
<gene>
    <name evidence="5" type="ORF">G9U52_23855</name>
</gene>
<dbReference type="RefSeq" id="WP_166153146.1">
    <property type="nucleotide sequence ID" value="NZ_JAAOIW010000009.1"/>
</dbReference>
<evidence type="ECO:0000256" key="3">
    <source>
        <dbReference type="ARBA" id="ARBA00023004"/>
    </source>
</evidence>
<proteinExistence type="predicted"/>
<accession>A0ABX0J8U3</accession>
<evidence type="ECO:0000256" key="2">
    <source>
        <dbReference type="ARBA" id="ARBA00023002"/>
    </source>
</evidence>
<name>A0ABX0J8U3_9BACL</name>
<dbReference type="PANTHER" id="PTHR43498">
    <property type="entry name" value="FERREDOXIN:COB-COM HETERODISULFIDE REDUCTASE SUBUNIT A"/>
    <property type="match status" value="1"/>
</dbReference>